<dbReference type="UniPathway" id="UPA00087">
    <property type="reaction ID" value="UER00175"/>
</dbReference>
<protein>
    <recommendedName>
        <fullName evidence="6">Ribose 1,5-bisphosphate phosphokinase PhnN</fullName>
        <ecNumber evidence="6">2.7.4.23</ecNumber>
    </recommendedName>
    <alternativeName>
        <fullName evidence="6">Ribose 1,5-bisphosphokinase</fullName>
    </alternativeName>
</protein>
<keyword evidence="8" id="KW-1185">Reference proteome</keyword>
<accession>A0A6A8A4L1</accession>
<dbReference type="GO" id="GO:0005524">
    <property type="term" value="F:ATP binding"/>
    <property type="evidence" value="ECO:0007669"/>
    <property type="project" value="UniProtKB-KW"/>
</dbReference>
<evidence type="ECO:0000256" key="3">
    <source>
        <dbReference type="ARBA" id="ARBA00022679"/>
    </source>
</evidence>
<dbReference type="Pfam" id="PF13238">
    <property type="entry name" value="AAA_18"/>
    <property type="match status" value="1"/>
</dbReference>
<feature type="binding site" evidence="6">
    <location>
        <begin position="49"/>
        <end position="56"/>
    </location>
    <ligand>
        <name>ATP</name>
        <dbReference type="ChEBI" id="CHEBI:30616"/>
    </ligand>
</feature>
<dbReference type="Proteomes" id="UP000435138">
    <property type="component" value="Unassembled WGS sequence"/>
</dbReference>
<comment type="caution">
    <text evidence="7">The sequence shown here is derived from an EMBL/GenBank/DDBJ whole genome shotgun (WGS) entry which is preliminary data.</text>
</comment>
<keyword evidence="5 6" id="KW-0067">ATP-binding</keyword>
<keyword evidence="4 6" id="KW-0547">Nucleotide-binding</keyword>
<dbReference type="EC" id="2.7.4.23" evidence="6"/>
<evidence type="ECO:0000256" key="5">
    <source>
        <dbReference type="ARBA" id="ARBA00022840"/>
    </source>
</evidence>
<evidence type="ECO:0000256" key="1">
    <source>
        <dbReference type="ARBA" id="ARBA00000373"/>
    </source>
</evidence>
<keyword evidence="7" id="KW-0418">Kinase</keyword>
<evidence type="ECO:0000313" key="8">
    <source>
        <dbReference type="Proteomes" id="UP000435138"/>
    </source>
</evidence>
<keyword evidence="3 6" id="KW-0808">Transferase</keyword>
<comment type="function">
    <text evidence="6">Catalyzes the phosphorylation of ribose 1,5-bisphosphate to 5-phospho-D-ribosyl alpha-1-diphosphate (PRPP).</text>
</comment>
<evidence type="ECO:0000256" key="6">
    <source>
        <dbReference type="HAMAP-Rule" id="MF_00836"/>
    </source>
</evidence>
<gene>
    <name evidence="6 7" type="primary">phnN</name>
    <name evidence="7" type="ORF">GAO09_09490</name>
</gene>
<dbReference type="GO" id="GO:0033863">
    <property type="term" value="F:ribose 1,5-bisphosphate phosphokinase activity"/>
    <property type="evidence" value="ECO:0007669"/>
    <property type="project" value="UniProtKB-UniRule"/>
</dbReference>
<comment type="catalytic activity">
    <reaction evidence="1 6">
        <text>alpha-D-ribose 1,5-bisphosphate + ATP = 5-phospho-alpha-D-ribose 1-diphosphate + ADP</text>
        <dbReference type="Rhea" id="RHEA:20109"/>
        <dbReference type="ChEBI" id="CHEBI:30616"/>
        <dbReference type="ChEBI" id="CHEBI:58017"/>
        <dbReference type="ChEBI" id="CHEBI:68688"/>
        <dbReference type="ChEBI" id="CHEBI:456216"/>
        <dbReference type="EC" id="2.7.4.23"/>
    </reaction>
</comment>
<dbReference type="InterPro" id="IPR027417">
    <property type="entry name" value="P-loop_NTPase"/>
</dbReference>
<dbReference type="NCBIfam" id="TIGR02322">
    <property type="entry name" value="phosphon_PhnN"/>
    <property type="match status" value="1"/>
</dbReference>
<comment type="pathway">
    <text evidence="2 6">Metabolic intermediate biosynthesis; 5-phospho-alpha-D-ribose 1-diphosphate biosynthesis; 5-phospho-alpha-D-ribose 1-diphosphate from D-ribose 5-phosphate (route II): step 3/3.</text>
</comment>
<comment type="similarity">
    <text evidence="6">Belongs to the ribose 1,5-bisphosphokinase family.</text>
</comment>
<sequence length="226" mass="24511">MIVAASKSVAVRIWCGCVQNATCRPWSQVSGGRAIVSADRPGLFIAVVGPSGAGKDTLMRAVAARLQDRPDIRFAQRVITRDADPDNEDHEVLSRAEFADARQDGEFCLDWEAHGLCYSLRREAAAHVEGGGVLIANLSRGVLSEAATQFSRMDVLEITARPDIRVERLLARGRETVEDIRSRIAREMPISVANLPGRIVTIDNSGRLDDAVDVLEAYLAGARSSS</sequence>
<organism evidence="7 8">
    <name type="scientific">Endobacterium cereale</name>
    <dbReference type="NCBI Taxonomy" id="2663029"/>
    <lineage>
        <taxon>Bacteria</taxon>
        <taxon>Pseudomonadati</taxon>
        <taxon>Pseudomonadota</taxon>
        <taxon>Alphaproteobacteria</taxon>
        <taxon>Hyphomicrobiales</taxon>
        <taxon>Rhizobiaceae</taxon>
        <taxon>Endobacterium</taxon>
    </lineage>
</organism>
<dbReference type="EMBL" id="WIXI01000040">
    <property type="protein sequence ID" value="MQY46282.1"/>
    <property type="molecule type" value="Genomic_DNA"/>
</dbReference>
<dbReference type="SUPFAM" id="SSF52540">
    <property type="entry name" value="P-loop containing nucleoside triphosphate hydrolases"/>
    <property type="match status" value="1"/>
</dbReference>
<evidence type="ECO:0000256" key="2">
    <source>
        <dbReference type="ARBA" id="ARBA00005069"/>
    </source>
</evidence>
<evidence type="ECO:0000313" key="7">
    <source>
        <dbReference type="EMBL" id="MQY46282.1"/>
    </source>
</evidence>
<reference evidence="7 8" key="1">
    <citation type="submission" date="2019-11" db="EMBL/GenBank/DDBJ databases">
        <title>Genome analysis of Rhizobacterium cereale a novel genus and species isolated from maize roots in North Spain.</title>
        <authorList>
            <person name="Menendez E."/>
            <person name="Flores-Felix J.D."/>
            <person name="Ramirez-Bahena M.-H."/>
            <person name="Igual J.M."/>
            <person name="Garcia-Fraile P."/>
            <person name="Peix A."/>
            <person name="Velazquez E."/>
        </authorList>
    </citation>
    <scope>NUCLEOTIDE SEQUENCE [LARGE SCALE GENOMIC DNA]</scope>
    <source>
        <strain evidence="7 8">RZME27</strain>
    </source>
</reference>
<dbReference type="GO" id="GO:0019634">
    <property type="term" value="P:organic phosphonate metabolic process"/>
    <property type="evidence" value="ECO:0007669"/>
    <property type="project" value="UniProtKB-UniRule"/>
</dbReference>
<evidence type="ECO:0000256" key="4">
    <source>
        <dbReference type="ARBA" id="ARBA00022741"/>
    </source>
</evidence>
<proteinExistence type="inferred from homology"/>
<dbReference type="HAMAP" id="MF_00836">
    <property type="entry name" value="PhnN"/>
    <property type="match status" value="1"/>
</dbReference>
<name>A0A6A8A4L1_9HYPH</name>
<dbReference type="Gene3D" id="3.40.50.300">
    <property type="entry name" value="P-loop containing nucleotide triphosphate hydrolases"/>
    <property type="match status" value="1"/>
</dbReference>
<dbReference type="InterPro" id="IPR012699">
    <property type="entry name" value="PhnN"/>
</dbReference>
<dbReference type="GO" id="GO:0006015">
    <property type="term" value="P:5-phosphoribose 1-diphosphate biosynthetic process"/>
    <property type="evidence" value="ECO:0007669"/>
    <property type="project" value="UniProtKB-UniRule"/>
</dbReference>
<dbReference type="AlphaFoldDB" id="A0A6A8A4L1"/>